<dbReference type="SUPFAM" id="SSF57850">
    <property type="entry name" value="RING/U-box"/>
    <property type="match status" value="1"/>
</dbReference>
<dbReference type="SUPFAM" id="SSF47473">
    <property type="entry name" value="EF-hand"/>
    <property type="match status" value="2"/>
</dbReference>
<dbReference type="InterPro" id="IPR043145">
    <property type="entry name" value="Znf_ZZ_sf"/>
</dbReference>
<dbReference type="PANTHER" id="PTHR12268">
    <property type="entry name" value="E3 UBIQUITIN-PROTEIN LIGASE KCMF1"/>
    <property type="match status" value="1"/>
</dbReference>
<keyword evidence="10" id="KW-0175">Coiled coil</keyword>
<dbReference type="GO" id="GO:0005737">
    <property type="term" value="C:cytoplasm"/>
    <property type="evidence" value="ECO:0007669"/>
    <property type="project" value="UniProtKB-SubCell"/>
</dbReference>
<dbReference type="InterPro" id="IPR000433">
    <property type="entry name" value="Znf_ZZ"/>
</dbReference>
<keyword evidence="6" id="KW-0862">Zinc</keyword>
<evidence type="ECO:0000313" key="13">
    <source>
        <dbReference type="Proteomes" id="UP000695007"/>
    </source>
</evidence>
<dbReference type="InterPro" id="IPR011992">
    <property type="entry name" value="EF-hand-dom_pair"/>
</dbReference>
<dbReference type="RefSeq" id="XP_011504544.1">
    <property type="nucleotide sequence ID" value="XM_011506242.1"/>
</dbReference>
<evidence type="ECO:0000313" key="14">
    <source>
        <dbReference type="RefSeq" id="XP_011504544.1"/>
    </source>
</evidence>
<evidence type="ECO:0000259" key="12">
    <source>
        <dbReference type="PROSITE" id="PS50135"/>
    </source>
</evidence>
<dbReference type="Proteomes" id="UP000695007">
    <property type="component" value="Unplaced"/>
</dbReference>
<evidence type="ECO:0000256" key="7">
    <source>
        <dbReference type="ARBA" id="ARBA00022837"/>
    </source>
</evidence>
<dbReference type="GO" id="GO:0008270">
    <property type="term" value="F:zinc ion binding"/>
    <property type="evidence" value="ECO:0007669"/>
    <property type="project" value="UniProtKB-KW"/>
</dbReference>
<evidence type="ECO:0000256" key="10">
    <source>
        <dbReference type="SAM" id="Coils"/>
    </source>
</evidence>
<dbReference type="Gene3D" id="1.10.238.10">
    <property type="entry name" value="EF-hand"/>
    <property type="match status" value="2"/>
</dbReference>
<evidence type="ECO:0000256" key="3">
    <source>
        <dbReference type="ARBA" id="ARBA00022490"/>
    </source>
</evidence>
<evidence type="ECO:0000256" key="2">
    <source>
        <dbReference type="ARBA" id="ARBA00004278"/>
    </source>
</evidence>
<dbReference type="Gene3D" id="3.30.60.90">
    <property type="match status" value="1"/>
</dbReference>
<dbReference type="GO" id="GO:0016010">
    <property type="term" value="C:dystrophin-associated glycoprotein complex"/>
    <property type="evidence" value="ECO:0007669"/>
    <property type="project" value="UniProtKB-ARBA"/>
</dbReference>
<feature type="coiled-coil region" evidence="10">
    <location>
        <begin position="368"/>
        <end position="417"/>
    </location>
</feature>
<keyword evidence="13" id="KW-1185">Reference proteome</keyword>
<keyword evidence="3" id="KW-0963">Cytoplasm</keyword>
<keyword evidence="4" id="KW-0479">Metal-binding</keyword>
<protein>
    <submittedName>
        <fullName evidence="14">Dystrotelin-like</fullName>
    </submittedName>
</protein>
<dbReference type="GeneID" id="105367503"/>
<dbReference type="PROSITE" id="PS50135">
    <property type="entry name" value="ZF_ZZ_2"/>
    <property type="match status" value="1"/>
</dbReference>
<evidence type="ECO:0000256" key="8">
    <source>
        <dbReference type="ARBA" id="ARBA00023212"/>
    </source>
</evidence>
<organism evidence="13 14">
    <name type="scientific">Ceratosolen solmsi marchali</name>
    <dbReference type="NCBI Taxonomy" id="326594"/>
    <lineage>
        <taxon>Eukaryota</taxon>
        <taxon>Metazoa</taxon>
        <taxon>Ecdysozoa</taxon>
        <taxon>Arthropoda</taxon>
        <taxon>Hexapoda</taxon>
        <taxon>Insecta</taxon>
        <taxon>Pterygota</taxon>
        <taxon>Neoptera</taxon>
        <taxon>Endopterygota</taxon>
        <taxon>Hymenoptera</taxon>
        <taxon>Apocrita</taxon>
        <taxon>Proctotrupomorpha</taxon>
        <taxon>Chalcidoidea</taxon>
        <taxon>Agaonidae</taxon>
        <taxon>Agaoninae</taxon>
        <taxon>Ceratosolen</taxon>
    </lineage>
</organism>
<dbReference type="GO" id="GO:0045202">
    <property type="term" value="C:synapse"/>
    <property type="evidence" value="ECO:0007669"/>
    <property type="project" value="GOC"/>
</dbReference>
<evidence type="ECO:0000256" key="9">
    <source>
        <dbReference type="PROSITE-ProRule" id="PRU00228"/>
    </source>
</evidence>
<dbReference type="GO" id="GO:0050804">
    <property type="term" value="P:modulation of chemical synaptic transmission"/>
    <property type="evidence" value="ECO:0007669"/>
    <property type="project" value="UniProtKB-ARBA"/>
</dbReference>
<accession>A0AAJ6YUE4</accession>
<proteinExistence type="predicted"/>
<dbReference type="PANTHER" id="PTHR12268:SF14">
    <property type="entry name" value="DYSTROPHIN-1"/>
    <property type="match status" value="1"/>
</dbReference>
<evidence type="ECO:0000256" key="4">
    <source>
        <dbReference type="ARBA" id="ARBA00022723"/>
    </source>
</evidence>
<dbReference type="InterPro" id="IPR015154">
    <property type="entry name" value="EF-hand_dom_typ2"/>
</dbReference>
<dbReference type="InterPro" id="IPR015153">
    <property type="entry name" value="EF-hand_dom_typ1"/>
</dbReference>
<evidence type="ECO:0000256" key="1">
    <source>
        <dbReference type="ARBA" id="ARBA00004245"/>
    </source>
</evidence>
<evidence type="ECO:0000256" key="11">
    <source>
        <dbReference type="SAM" id="MobiDB-lite"/>
    </source>
</evidence>
<evidence type="ECO:0000256" key="5">
    <source>
        <dbReference type="ARBA" id="ARBA00022771"/>
    </source>
</evidence>
<dbReference type="Pfam" id="PF00569">
    <property type="entry name" value="ZZ"/>
    <property type="match status" value="1"/>
</dbReference>
<dbReference type="SMART" id="SM00291">
    <property type="entry name" value="ZnF_ZZ"/>
    <property type="match status" value="1"/>
</dbReference>
<dbReference type="AlphaFoldDB" id="A0AAJ6YUE4"/>
<dbReference type="KEGG" id="csol:105367503"/>
<dbReference type="Pfam" id="PF09069">
    <property type="entry name" value="EF-hand_3"/>
    <property type="match status" value="1"/>
</dbReference>
<dbReference type="InterPro" id="IPR050774">
    <property type="entry name" value="KCMF1/Dystrophin"/>
</dbReference>
<gene>
    <name evidence="14" type="primary">LOC105367503</name>
</gene>
<keyword evidence="7" id="KW-0106">Calcium</keyword>
<feature type="domain" description="ZZ-type" evidence="12">
    <location>
        <begin position="251"/>
        <end position="307"/>
    </location>
</feature>
<dbReference type="GO" id="GO:0099536">
    <property type="term" value="P:synaptic signaling"/>
    <property type="evidence" value="ECO:0007669"/>
    <property type="project" value="TreeGrafter"/>
</dbReference>
<dbReference type="GO" id="GO:0046716">
    <property type="term" value="P:muscle cell cellular homeostasis"/>
    <property type="evidence" value="ECO:0007669"/>
    <property type="project" value="UniProtKB-ARBA"/>
</dbReference>
<evidence type="ECO:0000256" key="6">
    <source>
        <dbReference type="ARBA" id="ARBA00022833"/>
    </source>
</evidence>
<keyword evidence="8" id="KW-0206">Cytoskeleton</keyword>
<dbReference type="Pfam" id="PF09068">
    <property type="entry name" value="EF-hand_2"/>
    <property type="match status" value="1"/>
</dbReference>
<keyword evidence="5 9" id="KW-0863">Zinc-finger</keyword>
<comment type="subcellular location">
    <subcellularLocation>
        <location evidence="2">Cell membrane</location>
        <location evidence="2">Sarcolemma</location>
        <topology evidence="2">Peripheral membrane protein</topology>
        <orientation evidence="2">Cytoplasmic side</orientation>
    </subcellularLocation>
    <subcellularLocation>
        <location evidence="1">Cytoplasm</location>
        <location evidence="1">Cytoskeleton</location>
    </subcellularLocation>
</comment>
<sequence>MAENTANGTNNDANHRSKIFDQISNIPTMEEIMKSVNECNTIRYASYRTASKMQVFHKALNMHYVQVELIAAIFERHRLSVTENSVSLDIHEIEDVLSDIYFAAQKENNINFDNDNSIKLTLNYLFKTFNKKENENISVLSVKVALALISCGRLEEKYGYLFHQLADHNACLSRAALNILLTNICKITEMLGENVAYGNHLIRTSIDSCFSVSQGCLGVTEAEFAAWLIQEPPLLMWITTLNRIKSAEQIVHNIKCSSCKTTPIRGPRYSCLKCTGYNQCQICFLYGKKSNKHKLKHPVREYCIKTNGKEITKILIELIRNKLRLCPSRSANSSLDDSLSGVNLEQAKHFDTLSVRSTIRRRILNDPQKELQSIISHLEEENRQLQIELREISDSRVDKLQNHRVAIESQLERLKILKKYLFTQGSHGSRDLNIMQSTPMVHPNTSRISALPMAFQLSPIIHYNSPDYENSKILDNNDAINKNNSTNMMGDRLFYSDNFCISDDTCIEPSTWIGGHQTAFTTHRSGFSQWLNSRENKNKVVEKSDDNENIEIDDSTYSGTSRDVLPSLQPTDKHSEHSSLQNIQGDLNDILDRLQNMVANDCLLEDTFSVDNNCELKRAATEMEDLLTGLIEGMESRKGKLTTIV</sequence>
<name>A0AAJ6YUE4_9HYME</name>
<feature type="region of interest" description="Disordered" evidence="11">
    <location>
        <begin position="545"/>
        <end position="580"/>
    </location>
</feature>
<reference evidence="14" key="1">
    <citation type="submission" date="2025-08" db="UniProtKB">
        <authorList>
            <consortium name="RefSeq"/>
        </authorList>
    </citation>
    <scope>IDENTIFICATION</scope>
</reference>